<protein>
    <submittedName>
        <fullName evidence="2">Uncharacterized protein</fullName>
    </submittedName>
</protein>
<sequence>MKAYTAPLGEVLRDLDPKIARRLERFLEDLTERLREELSEAEYDRVLTRLVQADFDVELVLKTLDREKGVRKELRELRDEIEQLRSELKEARSKLSSETEELESKVKDLEERYEKLLESYVQEASSALRKALRLNTQSILEEILRDRLVKGT</sequence>
<dbReference type="AlphaFoldDB" id="A0A832WJW9"/>
<dbReference type="RefSeq" id="WP_148679660.1">
    <property type="nucleotide sequence ID" value="NZ_DUJS01000001.1"/>
</dbReference>
<evidence type="ECO:0000313" key="2">
    <source>
        <dbReference type="EMBL" id="HII69605.1"/>
    </source>
</evidence>
<keyword evidence="1" id="KW-0175">Coiled coil</keyword>
<name>A0A832WJW9_9EURY</name>
<evidence type="ECO:0000313" key="3">
    <source>
        <dbReference type="Proteomes" id="UP000619545"/>
    </source>
</evidence>
<gene>
    <name evidence="2" type="ORF">HA336_00030</name>
</gene>
<evidence type="ECO:0000256" key="1">
    <source>
        <dbReference type="SAM" id="Coils"/>
    </source>
</evidence>
<organism evidence="2 3">
    <name type="scientific">Methanopyrus kandleri</name>
    <dbReference type="NCBI Taxonomy" id="2320"/>
    <lineage>
        <taxon>Archaea</taxon>
        <taxon>Methanobacteriati</taxon>
        <taxon>Methanobacteriota</taxon>
        <taxon>Methanomada group</taxon>
        <taxon>Methanopyri</taxon>
        <taxon>Methanopyrales</taxon>
        <taxon>Methanopyraceae</taxon>
        <taxon>Methanopyrus</taxon>
    </lineage>
</organism>
<accession>A0A832WJW9</accession>
<comment type="caution">
    <text evidence="2">The sequence shown here is derived from an EMBL/GenBank/DDBJ whole genome shotgun (WGS) entry which is preliminary data.</text>
</comment>
<dbReference type="GeneID" id="41583409"/>
<dbReference type="EMBL" id="DUJS01000001">
    <property type="protein sequence ID" value="HII69605.1"/>
    <property type="molecule type" value="Genomic_DNA"/>
</dbReference>
<feature type="coiled-coil region" evidence="1">
    <location>
        <begin position="64"/>
        <end position="119"/>
    </location>
</feature>
<reference evidence="2" key="1">
    <citation type="journal article" date="2020" name="bioRxiv">
        <title>A rank-normalized archaeal taxonomy based on genome phylogeny resolves widespread incomplete and uneven classifications.</title>
        <authorList>
            <person name="Rinke C."/>
            <person name="Chuvochina M."/>
            <person name="Mussig A.J."/>
            <person name="Chaumeil P.-A."/>
            <person name="Waite D.W."/>
            <person name="Whitman W.B."/>
            <person name="Parks D.H."/>
            <person name="Hugenholtz P."/>
        </authorList>
    </citation>
    <scope>NUCLEOTIDE SEQUENCE</scope>
    <source>
        <strain evidence="2">UBA8853</strain>
    </source>
</reference>
<dbReference type="Proteomes" id="UP000619545">
    <property type="component" value="Unassembled WGS sequence"/>
</dbReference>
<proteinExistence type="predicted"/>